<dbReference type="Proteomes" id="UP000014216">
    <property type="component" value="Unassembled WGS sequence"/>
</dbReference>
<dbReference type="GO" id="GO:0032259">
    <property type="term" value="P:methylation"/>
    <property type="evidence" value="ECO:0007669"/>
    <property type="project" value="UniProtKB-KW"/>
</dbReference>
<comment type="caution">
    <text evidence="5">The sequence shown here is derived from an EMBL/GenBank/DDBJ whole genome shotgun (WGS) entry which is preliminary data.</text>
</comment>
<evidence type="ECO:0000256" key="4">
    <source>
        <dbReference type="SAM" id="MobiDB-lite"/>
    </source>
</evidence>
<dbReference type="InterPro" id="IPR010426">
    <property type="entry name" value="MTTB_MeTrfase"/>
</dbReference>
<dbReference type="AlphaFoldDB" id="S0G0U0"/>
<sequence length="489" mass="52871">MIQSSTTRSRAVSMRILTDDQIWEIKQAAFDIIEKVGFKCRHGQVKKMMTQAGAWVRDDTIKIPKYIVQGCVATAPKGWTIYDRNGRRALEVEGEKSHYGTSTASPNHRDPFTGEIRPTSINDIALGAKVADALPHIDFVMPMGSSQDVPGAAAEVHEIPALFANTVKPAAFIGYSPLGCEYVYEMAAVIAGGQDRLREKPFLILYPEAIAPLFFPDDVVDRILIAADRFMPQLPGSTVSAGATGPVTLAGMLVQITAEALVHITIAQLRKPGCPVAMSGNVGILDMKTALMTMGAPENSLGIAAQAEIAKSFDLPTWGLAGATDSKCLDAQAGLEGAFSILAQGLSGLNLIHDVGYMASGMACSLEQLVMGNEIAGMTKRFVEGITVTKDTLARQIIEDVGPGGHFITQKHTLAHFKQELSVSKLLNRQTIDAWKNSGCPTMDQRVQEEIRSIMETHKPDPLSDKVMAELDRLKKEGEKEILAKQEKG</sequence>
<dbReference type="GO" id="GO:0015948">
    <property type="term" value="P:methanogenesis"/>
    <property type="evidence" value="ECO:0007669"/>
    <property type="project" value="InterPro"/>
</dbReference>
<gene>
    <name evidence="5" type="primary">mttB1</name>
    <name evidence="5" type="ORF">Dpo_18c00140</name>
</gene>
<evidence type="ECO:0000313" key="5">
    <source>
        <dbReference type="EMBL" id="EMS77276.1"/>
    </source>
</evidence>
<feature type="region of interest" description="Disordered" evidence="4">
    <location>
        <begin position="94"/>
        <end position="114"/>
    </location>
</feature>
<dbReference type="RefSeq" id="WP_006968729.1">
    <property type="nucleotide sequence ID" value="NZ_APJX01000018.1"/>
</dbReference>
<dbReference type="Pfam" id="PF06253">
    <property type="entry name" value="MTTB"/>
    <property type="match status" value="1"/>
</dbReference>
<organism evidence="5 6">
    <name type="scientific">Desulfotignum phosphitoxidans DSM 13687</name>
    <dbReference type="NCBI Taxonomy" id="1286635"/>
    <lineage>
        <taxon>Bacteria</taxon>
        <taxon>Pseudomonadati</taxon>
        <taxon>Thermodesulfobacteriota</taxon>
        <taxon>Desulfobacteria</taxon>
        <taxon>Desulfobacterales</taxon>
        <taxon>Desulfobacteraceae</taxon>
        <taxon>Desulfotignum</taxon>
    </lineage>
</organism>
<evidence type="ECO:0000313" key="6">
    <source>
        <dbReference type="Proteomes" id="UP000014216"/>
    </source>
</evidence>
<evidence type="ECO:0000256" key="3">
    <source>
        <dbReference type="ARBA" id="ARBA00022679"/>
    </source>
</evidence>
<dbReference type="OrthoDB" id="9815793at2"/>
<dbReference type="EMBL" id="APJX01000018">
    <property type="protein sequence ID" value="EMS77276.1"/>
    <property type="molecule type" value="Genomic_DNA"/>
</dbReference>
<evidence type="ECO:0000256" key="2">
    <source>
        <dbReference type="ARBA" id="ARBA00022603"/>
    </source>
</evidence>
<proteinExistence type="inferred from homology"/>
<protein>
    <submittedName>
        <fullName evidence="5">Trimethylamine methyltransferase MttB</fullName>
        <ecNumber evidence="5">2.1.1.-</ecNumber>
    </submittedName>
</protein>
<keyword evidence="2 5" id="KW-0489">Methyltransferase</keyword>
<dbReference type="EC" id="2.1.1.-" evidence="5"/>
<name>S0G0U0_9BACT</name>
<keyword evidence="3 5" id="KW-0808">Transferase</keyword>
<comment type="similarity">
    <text evidence="1">Belongs to the trimethylamine methyltransferase family.</text>
</comment>
<keyword evidence="6" id="KW-1185">Reference proteome</keyword>
<dbReference type="InterPro" id="IPR038601">
    <property type="entry name" value="MttB-like_sf"/>
</dbReference>
<reference evidence="5 6" key="1">
    <citation type="journal article" date="2013" name="Genome Announc.">
        <title>Draft Genome Sequence of Desulfotignum phosphitoxidans DSM 13687 Strain FiPS-3.</title>
        <authorList>
            <person name="Poehlein A."/>
            <person name="Daniel R."/>
            <person name="Simeonova D.D."/>
        </authorList>
    </citation>
    <scope>NUCLEOTIDE SEQUENCE [LARGE SCALE GENOMIC DNA]</scope>
    <source>
        <strain evidence="5 6">DSM 13687</strain>
    </source>
</reference>
<accession>S0G0U0</accession>
<dbReference type="PATRIC" id="fig|1286635.3.peg.4783"/>
<dbReference type="GO" id="GO:0008168">
    <property type="term" value="F:methyltransferase activity"/>
    <property type="evidence" value="ECO:0007669"/>
    <property type="project" value="UniProtKB-KW"/>
</dbReference>
<evidence type="ECO:0000256" key="1">
    <source>
        <dbReference type="ARBA" id="ARBA00007137"/>
    </source>
</evidence>
<dbReference type="Gene3D" id="3.20.20.480">
    <property type="entry name" value="Trimethylamine methyltransferase-like"/>
    <property type="match status" value="1"/>
</dbReference>